<feature type="transmembrane region" description="Helical" evidence="1">
    <location>
        <begin position="120"/>
        <end position="139"/>
    </location>
</feature>
<dbReference type="AlphaFoldDB" id="T1EQ17"/>
<dbReference type="OrthoDB" id="1100386at2759"/>
<organism evidence="3 4">
    <name type="scientific">Helobdella robusta</name>
    <name type="common">Californian leech</name>
    <dbReference type="NCBI Taxonomy" id="6412"/>
    <lineage>
        <taxon>Eukaryota</taxon>
        <taxon>Metazoa</taxon>
        <taxon>Spiralia</taxon>
        <taxon>Lophotrochozoa</taxon>
        <taxon>Annelida</taxon>
        <taxon>Clitellata</taxon>
        <taxon>Hirudinea</taxon>
        <taxon>Rhynchobdellida</taxon>
        <taxon>Glossiphoniidae</taxon>
        <taxon>Helobdella</taxon>
    </lineage>
</organism>
<evidence type="ECO:0000256" key="1">
    <source>
        <dbReference type="SAM" id="Phobius"/>
    </source>
</evidence>
<dbReference type="InterPro" id="IPR043159">
    <property type="entry name" value="Lectin_gal-bd_sf"/>
</dbReference>
<dbReference type="KEGG" id="hro:HELRODRAFT_160282"/>
<reference evidence="3" key="3">
    <citation type="submission" date="2015-06" db="UniProtKB">
        <authorList>
            <consortium name="EnsemblMetazoa"/>
        </authorList>
    </citation>
    <scope>IDENTIFICATION</scope>
</reference>
<evidence type="ECO:0008006" key="5">
    <source>
        <dbReference type="Google" id="ProtNLM"/>
    </source>
</evidence>
<accession>T1EQ17</accession>
<keyword evidence="1" id="KW-0812">Transmembrane</keyword>
<dbReference type="EMBL" id="AMQM01000561">
    <property type="status" value="NOT_ANNOTATED_CDS"/>
    <property type="molecule type" value="Genomic_DNA"/>
</dbReference>
<evidence type="ECO:0000313" key="3">
    <source>
        <dbReference type="EnsemblMetazoa" id="HelroP160282"/>
    </source>
</evidence>
<keyword evidence="1" id="KW-0472">Membrane</keyword>
<dbReference type="Gene3D" id="2.60.120.740">
    <property type="match status" value="1"/>
</dbReference>
<name>T1EQ17_HELRO</name>
<dbReference type="RefSeq" id="XP_009015504.1">
    <property type="nucleotide sequence ID" value="XM_009017256.1"/>
</dbReference>
<dbReference type="HOGENOM" id="CLU_1779454_0_0_1"/>
<dbReference type="InParanoid" id="T1EQ17"/>
<evidence type="ECO:0000313" key="4">
    <source>
        <dbReference type="Proteomes" id="UP000015101"/>
    </source>
</evidence>
<keyword evidence="4" id="KW-1185">Reference proteome</keyword>
<dbReference type="GeneID" id="20198667"/>
<dbReference type="PANTHER" id="PTHR46780">
    <property type="entry name" value="PROTEIN EVA-1"/>
    <property type="match status" value="1"/>
</dbReference>
<dbReference type="EnsemblMetazoa" id="HelroT160282">
    <property type="protein sequence ID" value="HelroP160282"/>
    <property type="gene ID" value="HelroG160282"/>
</dbReference>
<dbReference type="CDD" id="cd22823">
    <property type="entry name" value="Gal_Rha_Lectin"/>
    <property type="match status" value="1"/>
</dbReference>
<reference evidence="4" key="1">
    <citation type="submission" date="2012-12" db="EMBL/GenBank/DDBJ databases">
        <authorList>
            <person name="Hellsten U."/>
            <person name="Grimwood J."/>
            <person name="Chapman J.A."/>
            <person name="Shapiro H."/>
            <person name="Aerts A."/>
            <person name="Otillar R.P."/>
            <person name="Terry A.Y."/>
            <person name="Boore J.L."/>
            <person name="Simakov O."/>
            <person name="Marletaz F."/>
            <person name="Cho S.-J."/>
            <person name="Edsinger-Gonzales E."/>
            <person name="Havlak P."/>
            <person name="Kuo D.-H."/>
            <person name="Larsson T."/>
            <person name="Lv J."/>
            <person name="Arendt D."/>
            <person name="Savage R."/>
            <person name="Osoegawa K."/>
            <person name="de Jong P."/>
            <person name="Lindberg D.R."/>
            <person name="Seaver E.C."/>
            <person name="Weisblat D.A."/>
            <person name="Putnam N.H."/>
            <person name="Grigoriev I.V."/>
            <person name="Rokhsar D.S."/>
        </authorList>
    </citation>
    <scope>NUCLEOTIDE SEQUENCE</scope>
</reference>
<proteinExistence type="predicted"/>
<protein>
    <recommendedName>
        <fullName evidence="5">SUEL-type lectin domain-containing protein</fullName>
    </recommendedName>
</protein>
<gene>
    <name evidence="3" type="primary">20198667</name>
    <name evidence="2" type="ORF">HELRODRAFT_160282</name>
</gene>
<sequence length="146" mass="16303">MTEYCMHESFMANCTSPTSSSAASSLSTSSLQYIPSTSSLSSSPPTPMIDLVILMTSAKFGRMRMGRCIGEGYSLGCSKDVLPYMDMMCSGRKFCNVSVRNLVDIHPCQRDFASYLEAKYVCVEVILYNFVAIVMRLWYSEQYAPK</sequence>
<keyword evidence="1" id="KW-1133">Transmembrane helix</keyword>
<dbReference type="EMBL" id="KB096324">
    <property type="protein sequence ID" value="ESO06136.1"/>
    <property type="molecule type" value="Genomic_DNA"/>
</dbReference>
<dbReference type="Proteomes" id="UP000015101">
    <property type="component" value="Unassembled WGS sequence"/>
</dbReference>
<reference evidence="2 4" key="2">
    <citation type="journal article" date="2013" name="Nature">
        <title>Insights into bilaterian evolution from three spiralian genomes.</title>
        <authorList>
            <person name="Simakov O."/>
            <person name="Marletaz F."/>
            <person name="Cho S.J."/>
            <person name="Edsinger-Gonzales E."/>
            <person name="Havlak P."/>
            <person name="Hellsten U."/>
            <person name="Kuo D.H."/>
            <person name="Larsson T."/>
            <person name="Lv J."/>
            <person name="Arendt D."/>
            <person name="Savage R."/>
            <person name="Osoegawa K."/>
            <person name="de Jong P."/>
            <person name="Grimwood J."/>
            <person name="Chapman J.A."/>
            <person name="Shapiro H."/>
            <person name="Aerts A."/>
            <person name="Otillar R.P."/>
            <person name="Terry A.Y."/>
            <person name="Boore J.L."/>
            <person name="Grigoriev I.V."/>
            <person name="Lindberg D.R."/>
            <person name="Seaver E.C."/>
            <person name="Weisblat D.A."/>
            <person name="Putnam N.H."/>
            <person name="Rokhsar D.S."/>
        </authorList>
    </citation>
    <scope>NUCLEOTIDE SEQUENCE</scope>
</reference>
<evidence type="ECO:0000313" key="2">
    <source>
        <dbReference type="EMBL" id="ESO06136.1"/>
    </source>
</evidence>
<dbReference type="CTD" id="20198667"/>